<dbReference type="NCBIfam" id="TIGR00026">
    <property type="entry name" value="hi_GC_TIGR00026"/>
    <property type="match status" value="1"/>
</dbReference>
<keyword evidence="2" id="KW-0560">Oxidoreductase</keyword>
<dbReference type="PANTHER" id="PTHR43656">
    <property type="entry name" value="BINDING OXIDOREDUCTASE, PUTATIVE (AFU_ORTHOLOGUE AFUA_2G08260)-RELATED"/>
    <property type="match status" value="1"/>
</dbReference>
<dbReference type="CDD" id="cd04733">
    <property type="entry name" value="OYE_like_2_FMN"/>
    <property type="match status" value="1"/>
</dbReference>
<organism evidence="4 5">
    <name type="scientific">Nocardia pseudobrasiliensis</name>
    <dbReference type="NCBI Taxonomy" id="45979"/>
    <lineage>
        <taxon>Bacteria</taxon>
        <taxon>Bacillati</taxon>
        <taxon>Actinomycetota</taxon>
        <taxon>Actinomycetes</taxon>
        <taxon>Mycobacteriales</taxon>
        <taxon>Nocardiaceae</taxon>
        <taxon>Nocardia</taxon>
    </lineage>
</organism>
<protein>
    <submittedName>
        <fullName evidence="4">Deazaflavin-dependent oxidoreductase (Nitroreductase family)</fullName>
    </submittedName>
</protein>
<dbReference type="InterPro" id="IPR004378">
    <property type="entry name" value="F420H2_quin_Rdtase"/>
</dbReference>
<dbReference type="PANTHER" id="PTHR43656:SF2">
    <property type="entry name" value="BINDING OXIDOREDUCTASE, PUTATIVE (AFU_ORTHOLOGUE AFUA_2G08260)-RELATED"/>
    <property type="match status" value="1"/>
</dbReference>
<dbReference type="Pfam" id="PF04075">
    <property type="entry name" value="F420H2_quin_red"/>
    <property type="match status" value="1"/>
</dbReference>
<evidence type="ECO:0000256" key="2">
    <source>
        <dbReference type="ARBA" id="ARBA00023002"/>
    </source>
</evidence>
<evidence type="ECO:0000256" key="1">
    <source>
        <dbReference type="ARBA" id="ARBA00022630"/>
    </source>
</evidence>
<feature type="domain" description="NADH:flavin oxidoreductase/NADH oxidase N-terminal" evidence="3">
    <location>
        <begin position="47"/>
        <end position="323"/>
    </location>
</feature>
<dbReference type="GO" id="GO:0016491">
    <property type="term" value="F:oxidoreductase activity"/>
    <property type="evidence" value="ECO:0007669"/>
    <property type="project" value="UniProtKB-KW"/>
</dbReference>
<evidence type="ECO:0000259" key="3">
    <source>
        <dbReference type="Pfam" id="PF00724"/>
    </source>
</evidence>
<evidence type="ECO:0000313" key="4">
    <source>
        <dbReference type="EMBL" id="RDI63932.1"/>
    </source>
</evidence>
<comment type="caution">
    <text evidence="4">The sequence shown here is derived from an EMBL/GenBank/DDBJ whole genome shotgun (WGS) entry which is preliminary data.</text>
</comment>
<dbReference type="InterPro" id="IPR051799">
    <property type="entry name" value="NADH_flavin_oxidoreductase"/>
</dbReference>
<name>A0A370HZL4_9NOCA</name>
<dbReference type="AlphaFoldDB" id="A0A370HZL4"/>
<dbReference type="GO" id="GO:0010181">
    <property type="term" value="F:FMN binding"/>
    <property type="evidence" value="ECO:0007669"/>
    <property type="project" value="InterPro"/>
</dbReference>
<dbReference type="STRING" id="1210086.GCA_001613105_05404"/>
<gene>
    <name evidence="4" type="ORF">DFR76_109272</name>
</gene>
<dbReference type="SUPFAM" id="SSF51395">
    <property type="entry name" value="FMN-linked oxidoreductases"/>
    <property type="match status" value="1"/>
</dbReference>
<dbReference type="InterPro" id="IPR001155">
    <property type="entry name" value="OxRdtase_FMN_N"/>
</dbReference>
<keyword evidence="1" id="KW-0285">Flavoprotein</keyword>
<dbReference type="Gene3D" id="2.30.110.10">
    <property type="entry name" value="Electron Transport, Fmn-binding Protein, Chain A"/>
    <property type="match status" value="1"/>
</dbReference>
<sequence length="560" mass="60844">MATLTEPLHLPCGQVLPNRIMKSALSEGLGDAGLGPDERLERLFGRWGTGGFGLIVTGNVMIDRTQLGEPGNVAIEDERHLEELTRWAKAGKDGGTPVWVQLNHPGRQSNPIASRRRPVAPSAIALGIPGMPTPRALTEAEILDIIARFATAARVVETAGFDGVQIHGAHGYLVSQFLSPLANRRTDDWGGDPQRRSRFVIEVARAIRGAVSPGFAVGIKLNSADFQRGGFTEDESRAVIEQLAAERLDLIEISGGSYESPAMMGRSSSTRSREAYFLEYAETVRTLAADVPLAVTGGFRTRSVMAEAVESGSCDVVGVGRPSAVITDAAGDLLAERTDALRPPAISLGLRGRLAQVRTVKAFDGALDLQWHTDQLHRLGAGLDPDPARSPWRTAVTMVRRNGLDAFRPKRAQTRPDRNARKFAIERAVGRYMVNPAFRALDRAGVRSAFATELETIGRKSGQPRRVPVSVLYDELGAWIICQHGLRSGWGNNVRANPEIRLRQGDRWRTGRAELRPDDDVVARARAFAPHPRLAPLTAAGFAALQTTPISVRVTFTDNR</sequence>
<keyword evidence="5" id="KW-1185">Reference proteome</keyword>
<evidence type="ECO:0000313" key="5">
    <source>
        <dbReference type="Proteomes" id="UP000254869"/>
    </source>
</evidence>
<dbReference type="RefSeq" id="WP_068003563.1">
    <property type="nucleotide sequence ID" value="NZ_QQBC01000009.1"/>
</dbReference>
<dbReference type="InterPro" id="IPR013785">
    <property type="entry name" value="Aldolase_TIM"/>
</dbReference>
<accession>A0A370HZL4</accession>
<proteinExistence type="predicted"/>
<dbReference type="EMBL" id="QQBC01000009">
    <property type="protein sequence ID" value="RDI63932.1"/>
    <property type="molecule type" value="Genomic_DNA"/>
</dbReference>
<dbReference type="InterPro" id="IPR012349">
    <property type="entry name" value="Split_barrel_FMN-bd"/>
</dbReference>
<dbReference type="SUPFAM" id="SSF50475">
    <property type="entry name" value="FMN-binding split barrel"/>
    <property type="match status" value="1"/>
</dbReference>
<dbReference type="Proteomes" id="UP000254869">
    <property type="component" value="Unassembled WGS sequence"/>
</dbReference>
<reference evidence="4 5" key="1">
    <citation type="submission" date="2018-07" db="EMBL/GenBank/DDBJ databases">
        <title>Genomic Encyclopedia of Type Strains, Phase IV (KMG-IV): sequencing the most valuable type-strain genomes for metagenomic binning, comparative biology and taxonomic classification.</title>
        <authorList>
            <person name="Goeker M."/>
        </authorList>
    </citation>
    <scope>NUCLEOTIDE SEQUENCE [LARGE SCALE GENOMIC DNA]</scope>
    <source>
        <strain evidence="4 5">DSM 44290</strain>
    </source>
</reference>
<dbReference type="Gene3D" id="3.20.20.70">
    <property type="entry name" value="Aldolase class I"/>
    <property type="match status" value="1"/>
</dbReference>
<dbReference type="Pfam" id="PF00724">
    <property type="entry name" value="Oxidored_FMN"/>
    <property type="match status" value="1"/>
</dbReference>